<dbReference type="Gene3D" id="3.80.10.10">
    <property type="entry name" value="Ribonuclease Inhibitor"/>
    <property type="match status" value="1"/>
</dbReference>
<dbReference type="EMBL" id="JARKIF010000003">
    <property type="protein sequence ID" value="KAJ7643571.1"/>
    <property type="molecule type" value="Genomic_DNA"/>
</dbReference>
<dbReference type="AlphaFoldDB" id="A0AAD7CBZ6"/>
<dbReference type="InterPro" id="IPR036047">
    <property type="entry name" value="F-box-like_dom_sf"/>
</dbReference>
<organism evidence="1 2">
    <name type="scientific">Roridomyces roridus</name>
    <dbReference type="NCBI Taxonomy" id="1738132"/>
    <lineage>
        <taxon>Eukaryota</taxon>
        <taxon>Fungi</taxon>
        <taxon>Dikarya</taxon>
        <taxon>Basidiomycota</taxon>
        <taxon>Agaricomycotina</taxon>
        <taxon>Agaricomycetes</taxon>
        <taxon>Agaricomycetidae</taxon>
        <taxon>Agaricales</taxon>
        <taxon>Marasmiineae</taxon>
        <taxon>Mycenaceae</taxon>
        <taxon>Roridomyces</taxon>
    </lineage>
</organism>
<proteinExistence type="predicted"/>
<accession>A0AAD7CBZ6</accession>
<sequence>MPSADELRARITQISDSIEGHKQAIRDLEMQQCALKIELNTVLDPMARLPFEMVSDIFLRSSPNAEAASVLLAVCRSWSHIALATPSLWTTISNLGVPDAAFTNLLFYLWLERGQTLPISLFMGPWKSSSDQDIDLLVPCLHRLQKLDISLDSDGHMGYIPYLHGLPMKALTHLTVHAMGEAKVDPNHPEDFLDIVRNAPNLVEFNMYRISFDEVPMDFRGVITHTSLQHLRFGKLPEDGGRLLNASPAMLSQLTLPSLQTLHFFSVAQEREDMDMLLAFLTRSSPPLLSLQFASYMGHEHGEIMLECLRLIPTLTSLNVLGLVPHLLDILINAPDLLPALRDFKIRGDIGDRSQFQRVLNVLTHRRASLRYFQLFVVYDAVEKFEGFEHIAVAFRQLAADSGMYIYIGTREKNLL</sequence>
<evidence type="ECO:0000313" key="1">
    <source>
        <dbReference type="EMBL" id="KAJ7643571.1"/>
    </source>
</evidence>
<gene>
    <name evidence="1" type="ORF">FB45DRAFT_895448</name>
</gene>
<evidence type="ECO:0008006" key="3">
    <source>
        <dbReference type="Google" id="ProtNLM"/>
    </source>
</evidence>
<dbReference type="SUPFAM" id="SSF52047">
    <property type="entry name" value="RNI-like"/>
    <property type="match status" value="1"/>
</dbReference>
<name>A0AAD7CBZ6_9AGAR</name>
<keyword evidence="2" id="KW-1185">Reference proteome</keyword>
<dbReference type="Proteomes" id="UP001221142">
    <property type="component" value="Unassembled WGS sequence"/>
</dbReference>
<reference evidence="1" key="1">
    <citation type="submission" date="2023-03" db="EMBL/GenBank/DDBJ databases">
        <title>Massive genome expansion in bonnet fungi (Mycena s.s.) driven by repeated elements and novel gene families across ecological guilds.</title>
        <authorList>
            <consortium name="Lawrence Berkeley National Laboratory"/>
            <person name="Harder C.B."/>
            <person name="Miyauchi S."/>
            <person name="Viragh M."/>
            <person name="Kuo A."/>
            <person name="Thoen E."/>
            <person name="Andreopoulos B."/>
            <person name="Lu D."/>
            <person name="Skrede I."/>
            <person name="Drula E."/>
            <person name="Henrissat B."/>
            <person name="Morin E."/>
            <person name="Kohler A."/>
            <person name="Barry K."/>
            <person name="LaButti K."/>
            <person name="Morin E."/>
            <person name="Salamov A."/>
            <person name="Lipzen A."/>
            <person name="Mereny Z."/>
            <person name="Hegedus B."/>
            <person name="Baldrian P."/>
            <person name="Stursova M."/>
            <person name="Weitz H."/>
            <person name="Taylor A."/>
            <person name="Grigoriev I.V."/>
            <person name="Nagy L.G."/>
            <person name="Martin F."/>
            <person name="Kauserud H."/>
        </authorList>
    </citation>
    <scope>NUCLEOTIDE SEQUENCE</scope>
    <source>
        <strain evidence="1">9284</strain>
    </source>
</reference>
<evidence type="ECO:0000313" key="2">
    <source>
        <dbReference type="Proteomes" id="UP001221142"/>
    </source>
</evidence>
<dbReference type="InterPro" id="IPR032675">
    <property type="entry name" value="LRR_dom_sf"/>
</dbReference>
<dbReference type="SUPFAM" id="SSF81383">
    <property type="entry name" value="F-box domain"/>
    <property type="match status" value="1"/>
</dbReference>
<comment type="caution">
    <text evidence="1">The sequence shown here is derived from an EMBL/GenBank/DDBJ whole genome shotgun (WGS) entry which is preliminary data.</text>
</comment>
<protein>
    <recommendedName>
        <fullName evidence="3">F-box domain-containing protein</fullName>
    </recommendedName>
</protein>